<dbReference type="GO" id="GO:0008083">
    <property type="term" value="F:growth factor activity"/>
    <property type="evidence" value="ECO:0007669"/>
    <property type="project" value="UniProtKB-KW"/>
</dbReference>
<protein>
    <recommendedName>
        <fullName evidence="9">TGF-beta family profile domain-containing protein</fullName>
    </recommendedName>
</protein>
<reference evidence="11" key="3">
    <citation type="submission" date="2015-06" db="UniProtKB">
        <authorList>
            <consortium name="EnsemblMetazoa"/>
        </authorList>
    </citation>
    <scope>IDENTIFICATION</scope>
</reference>
<dbReference type="Proteomes" id="UP000014760">
    <property type="component" value="Unassembled WGS sequence"/>
</dbReference>
<dbReference type="PANTHER" id="PTHR11848">
    <property type="entry name" value="TGF-BETA FAMILY"/>
    <property type="match status" value="1"/>
</dbReference>
<evidence type="ECO:0000256" key="5">
    <source>
        <dbReference type="ARBA" id="ARBA00022729"/>
    </source>
</evidence>
<sequence>NWIKWPDTNRGLKIMAADSQGVPLAIVTAQSPAEEPYKPYLELSMRENSRRRSKRRLRLDCDEHSNETRCCRYPLEIDFNRFKWDFIIAPKRYSAYYCAGECPFVYFQKYPHTHVFENAKPKDAGGPCCSPEKLSPLRMLYFDEDLQIKIDTLPGMIVDRCGCA</sequence>
<dbReference type="EMBL" id="KB296161">
    <property type="protein sequence ID" value="ELU12146.1"/>
    <property type="molecule type" value="Genomic_DNA"/>
</dbReference>
<dbReference type="AlphaFoldDB" id="R7V705"/>
<dbReference type="SUPFAM" id="SSF57501">
    <property type="entry name" value="Cystine-knot cytokines"/>
    <property type="match status" value="1"/>
</dbReference>
<dbReference type="PROSITE" id="PS51362">
    <property type="entry name" value="TGF_BETA_2"/>
    <property type="match status" value="1"/>
</dbReference>
<evidence type="ECO:0000313" key="11">
    <source>
        <dbReference type="EnsemblMetazoa" id="CapteP39276"/>
    </source>
</evidence>
<dbReference type="SMART" id="SM00204">
    <property type="entry name" value="TGFB"/>
    <property type="match status" value="1"/>
</dbReference>
<dbReference type="PANTHER" id="PTHR11848:SF262">
    <property type="entry name" value="LD29161P"/>
    <property type="match status" value="1"/>
</dbReference>
<dbReference type="InterPro" id="IPR015615">
    <property type="entry name" value="TGF-beta-rel"/>
</dbReference>
<keyword evidence="4" id="KW-0165">Cleavage on pair of basic residues</keyword>
<evidence type="ECO:0000313" key="12">
    <source>
        <dbReference type="Proteomes" id="UP000014760"/>
    </source>
</evidence>
<dbReference type="OrthoDB" id="5948587at2759"/>
<evidence type="ECO:0000256" key="8">
    <source>
        <dbReference type="RuleBase" id="RU000354"/>
    </source>
</evidence>
<reference evidence="10 12" key="2">
    <citation type="journal article" date="2013" name="Nature">
        <title>Insights into bilaterian evolution from three spiralian genomes.</title>
        <authorList>
            <person name="Simakov O."/>
            <person name="Marletaz F."/>
            <person name="Cho S.J."/>
            <person name="Edsinger-Gonzales E."/>
            <person name="Havlak P."/>
            <person name="Hellsten U."/>
            <person name="Kuo D.H."/>
            <person name="Larsson T."/>
            <person name="Lv J."/>
            <person name="Arendt D."/>
            <person name="Savage R."/>
            <person name="Osoegawa K."/>
            <person name="de Jong P."/>
            <person name="Grimwood J."/>
            <person name="Chapman J.A."/>
            <person name="Shapiro H."/>
            <person name="Aerts A."/>
            <person name="Otillar R.P."/>
            <person name="Terry A.Y."/>
            <person name="Boore J.L."/>
            <person name="Grigoriev I.V."/>
            <person name="Lindberg D.R."/>
            <person name="Seaver E.C."/>
            <person name="Weisblat D.A."/>
            <person name="Putnam N.H."/>
            <person name="Rokhsar D.S."/>
        </authorList>
    </citation>
    <scope>NUCLEOTIDE SEQUENCE</scope>
    <source>
        <strain evidence="10 12">I ESC-2004</strain>
    </source>
</reference>
<keyword evidence="6 8" id="KW-0339">Growth factor</keyword>
<evidence type="ECO:0000313" key="10">
    <source>
        <dbReference type="EMBL" id="ELU12146.1"/>
    </source>
</evidence>
<dbReference type="EMBL" id="AMQN01000803">
    <property type="status" value="NOT_ANNOTATED_CDS"/>
    <property type="molecule type" value="Genomic_DNA"/>
</dbReference>
<evidence type="ECO:0000259" key="9">
    <source>
        <dbReference type="PROSITE" id="PS51362"/>
    </source>
</evidence>
<dbReference type="Gene3D" id="2.10.90.10">
    <property type="entry name" value="Cystine-knot cytokines"/>
    <property type="match status" value="1"/>
</dbReference>
<dbReference type="InterPro" id="IPR029034">
    <property type="entry name" value="Cystine-knot_cytokine"/>
</dbReference>
<evidence type="ECO:0000256" key="2">
    <source>
        <dbReference type="ARBA" id="ARBA00006656"/>
    </source>
</evidence>
<feature type="non-terminal residue" evidence="10">
    <location>
        <position position="164"/>
    </location>
</feature>
<accession>R7V705</accession>
<keyword evidence="3" id="KW-0964">Secreted</keyword>
<comment type="subcellular location">
    <subcellularLocation>
        <location evidence="1">Secreted</location>
    </subcellularLocation>
</comment>
<dbReference type="GO" id="GO:0005125">
    <property type="term" value="F:cytokine activity"/>
    <property type="evidence" value="ECO:0007669"/>
    <property type="project" value="TreeGrafter"/>
</dbReference>
<evidence type="ECO:0000256" key="7">
    <source>
        <dbReference type="ARBA" id="ARBA00023157"/>
    </source>
</evidence>
<dbReference type="FunFam" id="2.10.90.10:FF:000006">
    <property type="entry name" value="growth/differentiation factor 8"/>
    <property type="match status" value="1"/>
</dbReference>
<dbReference type="InterPro" id="IPR001839">
    <property type="entry name" value="TGF-b_C"/>
</dbReference>
<evidence type="ECO:0000256" key="1">
    <source>
        <dbReference type="ARBA" id="ARBA00004613"/>
    </source>
</evidence>
<dbReference type="Pfam" id="PF00019">
    <property type="entry name" value="TGF_beta"/>
    <property type="match status" value="1"/>
</dbReference>
<dbReference type="OMA" id="AGECMIS"/>
<feature type="non-terminal residue" evidence="10">
    <location>
        <position position="1"/>
    </location>
</feature>
<reference evidence="12" key="1">
    <citation type="submission" date="2012-12" db="EMBL/GenBank/DDBJ databases">
        <authorList>
            <person name="Hellsten U."/>
            <person name="Grimwood J."/>
            <person name="Chapman J.A."/>
            <person name="Shapiro H."/>
            <person name="Aerts A."/>
            <person name="Otillar R.P."/>
            <person name="Terry A.Y."/>
            <person name="Boore J.L."/>
            <person name="Simakov O."/>
            <person name="Marletaz F."/>
            <person name="Cho S.-J."/>
            <person name="Edsinger-Gonzales E."/>
            <person name="Havlak P."/>
            <person name="Kuo D.-H."/>
            <person name="Larsson T."/>
            <person name="Lv J."/>
            <person name="Arendt D."/>
            <person name="Savage R."/>
            <person name="Osoegawa K."/>
            <person name="de Jong P."/>
            <person name="Lindberg D.R."/>
            <person name="Seaver E.C."/>
            <person name="Weisblat D.A."/>
            <person name="Putnam N.H."/>
            <person name="Grigoriev I.V."/>
            <person name="Rokhsar D.S."/>
        </authorList>
    </citation>
    <scope>NUCLEOTIDE SEQUENCE</scope>
    <source>
        <strain evidence="12">I ESC-2004</strain>
    </source>
</reference>
<proteinExistence type="inferred from homology"/>
<feature type="domain" description="TGF-beta family profile" evidence="9">
    <location>
        <begin position="52"/>
        <end position="164"/>
    </location>
</feature>
<dbReference type="GO" id="GO:0005615">
    <property type="term" value="C:extracellular space"/>
    <property type="evidence" value="ECO:0007669"/>
    <property type="project" value="TreeGrafter"/>
</dbReference>
<organism evidence="10">
    <name type="scientific">Capitella teleta</name>
    <name type="common">Polychaete worm</name>
    <dbReference type="NCBI Taxonomy" id="283909"/>
    <lineage>
        <taxon>Eukaryota</taxon>
        <taxon>Metazoa</taxon>
        <taxon>Spiralia</taxon>
        <taxon>Lophotrochozoa</taxon>
        <taxon>Annelida</taxon>
        <taxon>Polychaeta</taxon>
        <taxon>Sedentaria</taxon>
        <taxon>Scolecida</taxon>
        <taxon>Capitellidae</taxon>
        <taxon>Capitella</taxon>
    </lineage>
</organism>
<keyword evidence="5" id="KW-0732">Signal</keyword>
<dbReference type="STRING" id="283909.R7V705"/>
<dbReference type="CDD" id="cd13751">
    <property type="entry name" value="TGF_beta_GDF8_like"/>
    <property type="match status" value="1"/>
</dbReference>
<name>R7V705_CAPTE</name>
<comment type="similarity">
    <text evidence="2 8">Belongs to the TGF-beta family.</text>
</comment>
<keyword evidence="12" id="KW-1185">Reference proteome</keyword>
<evidence type="ECO:0000256" key="6">
    <source>
        <dbReference type="ARBA" id="ARBA00023030"/>
    </source>
</evidence>
<evidence type="ECO:0000256" key="4">
    <source>
        <dbReference type="ARBA" id="ARBA00022685"/>
    </source>
</evidence>
<evidence type="ECO:0000256" key="3">
    <source>
        <dbReference type="ARBA" id="ARBA00022525"/>
    </source>
</evidence>
<keyword evidence="7" id="KW-1015">Disulfide bond</keyword>
<dbReference type="EnsemblMetazoa" id="CapteT39276">
    <property type="protein sequence ID" value="CapteP39276"/>
    <property type="gene ID" value="CapteG39276"/>
</dbReference>
<dbReference type="PROSITE" id="PS00250">
    <property type="entry name" value="TGF_BETA_1"/>
    <property type="match status" value="1"/>
</dbReference>
<dbReference type="InterPro" id="IPR017948">
    <property type="entry name" value="TGFb_CS"/>
</dbReference>
<dbReference type="HOGENOM" id="CLU_020515_9_0_1"/>
<gene>
    <name evidence="10" type="ORF">CAPTEDRAFT_39276</name>
</gene>